<dbReference type="InterPro" id="IPR024607">
    <property type="entry name" value="Sulfatase_CS"/>
</dbReference>
<comment type="caution">
    <text evidence="7">The sequence shown here is derived from an EMBL/GenBank/DDBJ whole genome shotgun (WGS) entry which is preliminary data.</text>
</comment>
<dbReference type="PROSITE" id="PS00149">
    <property type="entry name" value="SULFATASE_2"/>
    <property type="match status" value="1"/>
</dbReference>
<proteinExistence type="inferred from homology"/>
<dbReference type="SUPFAM" id="SSF53649">
    <property type="entry name" value="Alkaline phosphatase-like"/>
    <property type="match status" value="1"/>
</dbReference>
<reference evidence="7 8" key="1">
    <citation type="submission" date="2022-02" db="EMBL/GenBank/DDBJ databases">
        <authorList>
            <person name="Min J."/>
        </authorList>
    </citation>
    <scope>NUCLEOTIDE SEQUENCE [LARGE SCALE GENOMIC DNA]</scope>
    <source>
        <strain evidence="7 8">GR10-1</strain>
    </source>
</reference>
<evidence type="ECO:0000313" key="8">
    <source>
        <dbReference type="Proteomes" id="UP001202248"/>
    </source>
</evidence>
<feature type="signal peptide" evidence="5">
    <location>
        <begin position="1"/>
        <end position="18"/>
    </location>
</feature>
<keyword evidence="5" id="KW-0732">Signal</keyword>
<feature type="chain" id="PRO_5046623784" evidence="5">
    <location>
        <begin position="19"/>
        <end position="261"/>
    </location>
</feature>
<accession>A0ABS9SF90</accession>
<evidence type="ECO:0000256" key="5">
    <source>
        <dbReference type="SAM" id="SignalP"/>
    </source>
</evidence>
<evidence type="ECO:0000256" key="4">
    <source>
        <dbReference type="ARBA" id="ARBA00022837"/>
    </source>
</evidence>
<keyword evidence="3" id="KW-0378">Hydrolase</keyword>
<evidence type="ECO:0000256" key="3">
    <source>
        <dbReference type="ARBA" id="ARBA00022801"/>
    </source>
</evidence>
<dbReference type="Pfam" id="PF00884">
    <property type="entry name" value="Sulfatase"/>
    <property type="match status" value="1"/>
</dbReference>
<evidence type="ECO:0000256" key="1">
    <source>
        <dbReference type="ARBA" id="ARBA00008779"/>
    </source>
</evidence>
<evidence type="ECO:0000256" key="2">
    <source>
        <dbReference type="ARBA" id="ARBA00022723"/>
    </source>
</evidence>
<dbReference type="RefSeq" id="WP_240826437.1">
    <property type="nucleotide sequence ID" value="NZ_JAKWBL010000001.1"/>
</dbReference>
<evidence type="ECO:0000313" key="7">
    <source>
        <dbReference type="EMBL" id="MCH5597026.1"/>
    </source>
</evidence>
<dbReference type="PANTHER" id="PTHR42693">
    <property type="entry name" value="ARYLSULFATASE FAMILY MEMBER"/>
    <property type="match status" value="1"/>
</dbReference>
<protein>
    <submittedName>
        <fullName evidence="7">Sulfatase-like hydrolase/transferase</fullName>
    </submittedName>
</protein>
<evidence type="ECO:0000259" key="6">
    <source>
        <dbReference type="Pfam" id="PF00884"/>
    </source>
</evidence>
<gene>
    <name evidence="7" type="ORF">MKP09_03385</name>
</gene>
<dbReference type="Proteomes" id="UP001202248">
    <property type="component" value="Unassembled WGS sequence"/>
</dbReference>
<dbReference type="InterPro" id="IPR000917">
    <property type="entry name" value="Sulfatase_N"/>
</dbReference>
<keyword evidence="4" id="KW-0106">Calcium</keyword>
<keyword evidence="2" id="KW-0479">Metal-binding</keyword>
<dbReference type="EMBL" id="JAKWBL010000001">
    <property type="protein sequence ID" value="MCH5597026.1"/>
    <property type="molecule type" value="Genomic_DNA"/>
</dbReference>
<organism evidence="7 8">
    <name type="scientific">Niabella ginsengisoli</name>
    <dbReference type="NCBI Taxonomy" id="522298"/>
    <lineage>
        <taxon>Bacteria</taxon>
        <taxon>Pseudomonadati</taxon>
        <taxon>Bacteroidota</taxon>
        <taxon>Chitinophagia</taxon>
        <taxon>Chitinophagales</taxon>
        <taxon>Chitinophagaceae</taxon>
        <taxon>Niabella</taxon>
    </lineage>
</organism>
<dbReference type="InterPro" id="IPR017850">
    <property type="entry name" value="Alkaline_phosphatase_core_sf"/>
</dbReference>
<dbReference type="Gene3D" id="3.40.720.10">
    <property type="entry name" value="Alkaline Phosphatase, subunit A"/>
    <property type="match status" value="1"/>
</dbReference>
<dbReference type="PANTHER" id="PTHR42693:SF53">
    <property type="entry name" value="ENDO-4-O-SULFATASE"/>
    <property type="match status" value="1"/>
</dbReference>
<sequence>MKKVCVLSALILFFASFAGIKKEAPSSKTTADMESQPPNVIIIFMDDMGYGDPVCYGGGPYQTPNIDALAASGMRFTNFYSAQAVCTASRAGLLTGCYPTRLSIHGAINHASKFALNPDEQTIAEVLRDKGYKTGMVGKWHLGHKVPYLPLQNGFDEFYGLPYSNDMWHYDYDGQKITDTSLWKSKYPPLPLIDGNKTVKVISSFADQDELTTAYTNRAVSFIKKIRTIHSFYTSPIQWCMYRLVFPKNLKVKVAQDYLVM</sequence>
<keyword evidence="8" id="KW-1185">Reference proteome</keyword>
<comment type="similarity">
    <text evidence="1">Belongs to the sulfatase family.</text>
</comment>
<dbReference type="InterPro" id="IPR050738">
    <property type="entry name" value="Sulfatase"/>
</dbReference>
<name>A0ABS9SF90_9BACT</name>
<feature type="domain" description="Sulfatase N-terminal" evidence="6">
    <location>
        <begin position="38"/>
        <end position="222"/>
    </location>
</feature>